<reference evidence="2" key="1">
    <citation type="journal article" date="2011" name="PLoS Genet.">
        <title>Genomic analysis of the necrotrophic fungal pathogens Sclerotinia sclerotiorum and Botrytis cinerea.</title>
        <authorList>
            <person name="Amselem J."/>
            <person name="Cuomo C.A."/>
            <person name="van Kan J.A."/>
            <person name="Viaud M."/>
            <person name="Benito E.P."/>
            <person name="Couloux A."/>
            <person name="Coutinho P.M."/>
            <person name="de Vries R.P."/>
            <person name="Dyer P.S."/>
            <person name="Fillinger S."/>
            <person name="Fournier E."/>
            <person name="Gout L."/>
            <person name="Hahn M."/>
            <person name="Kohn L."/>
            <person name="Lapalu N."/>
            <person name="Plummer K.M."/>
            <person name="Pradier J.M."/>
            <person name="Quevillon E."/>
            <person name="Sharon A."/>
            <person name="Simon A."/>
            <person name="ten Have A."/>
            <person name="Tudzynski B."/>
            <person name="Tudzynski P."/>
            <person name="Wincker P."/>
            <person name="Andrew M."/>
            <person name="Anthouard V."/>
            <person name="Beever R.E."/>
            <person name="Beffa R."/>
            <person name="Benoit I."/>
            <person name="Bouzid O."/>
            <person name="Brault B."/>
            <person name="Chen Z."/>
            <person name="Choquer M."/>
            <person name="Collemare J."/>
            <person name="Cotton P."/>
            <person name="Danchin E.G."/>
            <person name="Da Silva C."/>
            <person name="Gautier A."/>
            <person name="Giraud C."/>
            <person name="Giraud T."/>
            <person name="Gonzalez C."/>
            <person name="Grossetete S."/>
            <person name="Guldener U."/>
            <person name="Henrissat B."/>
            <person name="Howlett B.J."/>
            <person name="Kodira C."/>
            <person name="Kretschmer M."/>
            <person name="Lappartient A."/>
            <person name="Leroch M."/>
            <person name="Levis C."/>
            <person name="Mauceli E."/>
            <person name="Neuveglise C."/>
            <person name="Oeser B."/>
            <person name="Pearson M."/>
            <person name="Poulain J."/>
            <person name="Poussereau N."/>
            <person name="Quesneville H."/>
            <person name="Rascle C."/>
            <person name="Schumacher J."/>
            <person name="Segurens B."/>
            <person name="Sexton A."/>
            <person name="Silva E."/>
            <person name="Sirven C."/>
            <person name="Soanes D.M."/>
            <person name="Talbot N.J."/>
            <person name="Templeton M."/>
            <person name="Yandava C."/>
            <person name="Yarden O."/>
            <person name="Zeng Q."/>
            <person name="Rollins J.A."/>
            <person name="Lebrun M.H."/>
            <person name="Dickman M."/>
        </authorList>
    </citation>
    <scope>NUCLEOTIDE SEQUENCE [LARGE SCALE GENOMIC DNA]</scope>
    <source>
        <strain evidence="2">ATCC 18683 / 1980 / Ss-1</strain>
    </source>
</reference>
<dbReference type="EMBL" id="CH476625">
    <property type="protein sequence ID" value="EDO01799.1"/>
    <property type="molecule type" value="Genomic_DNA"/>
</dbReference>
<dbReference type="GeneID" id="5491015"/>
<accession>A7EG33</accession>
<dbReference type="HOGENOM" id="CLU_2689299_0_0_1"/>
<dbReference type="Proteomes" id="UP000001312">
    <property type="component" value="Unassembled WGS sequence"/>
</dbReference>
<name>A7EG33_SCLS1</name>
<gene>
    <name evidence="1" type="ORF">SS1G_04274</name>
</gene>
<proteinExistence type="predicted"/>
<evidence type="ECO:0000313" key="1">
    <source>
        <dbReference type="EMBL" id="EDO01799.1"/>
    </source>
</evidence>
<evidence type="ECO:0000313" key="2">
    <source>
        <dbReference type="Proteomes" id="UP000001312"/>
    </source>
</evidence>
<dbReference type="AlphaFoldDB" id="A7EG33"/>
<sequence>MYQSLHVHFLGALIIDFATKCHHQRQYGWTSPASHGDSTKKKYCLSGILNENPITCHGALRSHLVSTIAYSKAY</sequence>
<organism evidence="1 2">
    <name type="scientific">Sclerotinia sclerotiorum (strain ATCC 18683 / 1980 / Ss-1)</name>
    <name type="common">White mold</name>
    <name type="synonym">Whetzelinia sclerotiorum</name>
    <dbReference type="NCBI Taxonomy" id="665079"/>
    <lineage>
        <taxon>Eukaryota</taxon>
        <taxon>Fungi</taxon>
        <taxon>Dikarya</taxon>
        <taxon>Ascomycota</taxon>
        <taxon>Pezizomycotina</taxon>
        <taxon>Leotiomycetes</taxon>
        <taxon>Helotiales</taxon>
        <taxon>Sclerotiniaceae</taxon>
        <taxon>Sclerotinia</taxon>
    </lineage>
</organism>
<protein>
    <submittedName>
        <fullName evidence="1">Uncharacterized protein</fullName>
    </submittedName>
</protein>
<dbReference type="RefSeq" id="XP_001594467.1">
    <property type="nucleotide sequence ID" value="XM_001594417.1"/>
</dbReference>
<keyword evidence="2" id="KW-1185">Reference proteome</keyword>
<dbReference type="InParanoid" id="A7EG33"/>
<dbReference type="KEGG" id="ssl:SS1G_04274"/>